<dbReference type="RefSeq" id="WP_229571695.1">
    <property type="nucleotide sequence ID" value="NZ_AP025226.1"/>
</dbReference>
<name>A0AAQ4CPI5_9CREN</name>
<keyword evidence="2" id="KW-1185">Reference proteome</keyword>
<protein>
    <submittedName>
        <fullName evidence="1">Uncharacterized protein</fullName>
    </submittedName>
</protein>
<dbReference type="Gene3D" id="1.10.10.60">
    <property type="entry name" value="Homeodomain-like"/>
    <property type="match status" value="1"/>
</dbReference>
<dbReference type="KEGG" id="scas:SACC_07330"/>
<dbReference type="InterPro" id="IPR009057">
    <property type="entry name" value="Homeodomain-like_sf"/>
</dbReference>
<reference evidence="1 2" key="1">
    <citation type="journal article" date="2022" name="Microbiol. Resour. Announc.">
        <title>Complete Genome Sequence of the Hyperthermophilic and Acidophilic Archaeon Saccharolobus caldissimus Strain HS-3T.</title>
        <authorList>
            <person name="Sakai H.D."/>
            <person name="Kurosawa N."/>
        </authorList>
    </citation>
    <scope>NUCLEOTIDE SEQUENCE [LARGE SCALE GENOMIC DNA]</scope>
    <source>
        <strain evidence="1 2">JCM32116</strain>
    </source>
</reference>
<gene>
    <name evidence="1" type="ORF">SACC_07330</name>
</gene>
<dbReference type="Pfam" id="PF13384">
    <property type="entry name" value="HTH_23"/>
    <property type="match status" value="1"/>
</dbReference>
<proteinExistence type="predicted"/>
<dbReference type="AlphaFoldDB" id="A0AAQ4CPI5"/>
<evidence type="ECO:0000313" key="2">
    <source>
        <dbReference type="Proteomes" id="UP001319921"/>
    </source>
</evidence>
<dbReference type="SUPFAM" id="SSF46689">
    <property type="entry name" value="Homeodomain-like"/>
    <property type="match status" value="1"/>
</dbReference>
<dbReference type="Proteomes" id="UP001319921">
    <property type="component" value="Chromosome"/>
</dbReference>
<accession>A0AAQ4CPI5</accession>
<sequence length="44" mass="5131">MLIDVSKLDEEQRRRILRKVVEKLGLTQAAKQLGVGRSTLYRYV</sequence>
<organism evidence="1 2">
    <name type="scientific">Saccharolobus caldissimus</name>
    <dbReference type="NCBI Taxonomy" id="1702097"/>
    <lineage>
        <taxon>Archaea</taxon>
        <taxon>Thermoproteota</taxon>
        <taxon>Thermoprotei</taxon>
        <taxon>Sulfolobales</taxon>
        <taxon>Sulfolobaceae</taxon>
        <taxon>Saccharolobus</taxon>
    </lineage>
</organism>
<dbReference type="EMBL" id="AP025226">
    <property type="protein sequence ID" value="BDB97716.1"/>
    <property type="molecule type" value="Genomic_DNA"/>
</dbReference>
<evidence type="ECO:0000313" key="1">
    <source>
        <dbReference type="EMBL" id="BDB97716.1"/>
    </source>
</evidence>
<dbReference type="GeneID" id="68865471"/>